<feature type="transmembrane region" description="Helical" evidence="2">
    <location>
        <begin position="7"/>
        <end position="27"/>
    </location>
</feature>
<keyword evidence="4" id="KW-0378">Hydrolase</keyword>
<comment type="caution">
    <text evidence="4">The sequence shown here is derived from an EMBL/GenBank/DDBJ whole genome shotgun (WGS) entry which is preliminary data.</text>
</comment>
<proteinExistence type="predicted"/>
<dbReference type="GO" id="GO:0016787">
    <property type="term" value="F:hydrolase activity"/>
    <property type="evidence" value="ECO:0007669"/>
    <property type="project" value="UniProtKB-KW"/>
</dbReference>
<name>A0ABR7IGW5_9FIRM</name>
<dbReference type="SUPFAM" id="SSF50156">
    <property type="entry name" value="PDZ domain-like"/>
    <property type="match status" value="1"/>
</dbReference>
<keyword evidence="1" id="KW-0175">Coiled coil</keyword>
<keyword evidence="2" id="KW-0472">Membrane</keyword>
<dbReference type="EC" id="3.4.21.116" evidence="4"/>
<dbReference type="Proteomes" id="UP000649826">
    <property type="component" value="Unassembled WGS sequence"/>
</dbReference>
<dbReference type="Gene3D" id="2.30.42.10">
    <property type="match status" value="1"/>
</dbReference>
<evidence type="ECO:0000256" key="1">
    <source>
        <dbReference type="SAM" id="Coils"/>
    </source>
</evidence>
<dbReference type="PROSITE" id="PS51494">
    <property type="entry name" value="SPOIVB"/>
    <property type="match status" value="1"/>
</dbReference>
<dbReference type="RefSeq" id="WP_019162322.1">
    <property type="nucleotide sequence ID" value="NZ_JACOQG010000006.1"/>
</dbReference>
<evidence type="ECO:0000256" key="2">
    <source>
        <dbReference type="SAM" id="Phobius"/>
    </source>
</evidence>
<keyword evidence="2" id="KW-1133">Transmembrane helix</keyword>
<dbReference type="InterPro" id="IPR008763">
    <property type="entry name" value="Peptidase_S55"/>
</dbReference>
<feature type="coiled-coil region" evidence="1">
    <location>
        <begin position="145"/>
        <end position="172"/>
    </location>
</feature>
<sequence length="406" mass="44734">MNRRKKYKIFILCWLALDLMTMAWLGYRYLDRQIPDELQISRGETVSVSALLDHPLVSFEEAIEVSADGSYTLPCKILGYIPFKSIKVTPVDDKAVYVSGSTVGIYLRTRGVLVVDTGEIQSQSGETKEPSKGIVKPGDYILSMNEEQIKDKKELIRDLDELDGTQVQLELNREGEILPVSVTPVKDSKGAYKLGLWVRDDTQGIGTLTYVDEQGKYGALGHGISDVDTAGLLDIQEGTLYKAQILAVSRGSRGNPGELAGMIRYDNSNVLGSIQENCKNGIYGQMDLPDAQKLSLVKMPVAHKQEIETGPALIRCSVDGQVKEYEAQIKRIDLNHEDSNKSFILQVTDEELLEKTGGVVQGMSGSPVIQNGKLAGAVTHVFVQDSTSGYGIFAETMMEHENYKMT</sequence>
<dbReference type="InterPro" id="IPR014219">
    <property type="entry name" value="SpoIVB"/>
</dbReference>
<accession>A0ABR7IGW5</accession>
<keyword evidence="2" id="KW-0812">Transmembrane</keyword>
<dbReference type="NCBIfam" id="TIGR02860">
    <property type="entry name" value="spore_IV_B"/>
    <property type="match status" value="1"/>
</dbReference>
<dbReference type="InterPro" id="IPR036034">
    <property type="entry name" value="PDZ_sf"/>
</dbReference>
<keyword evidence="5" id="KW-1185">Reference proteome</keyword>
<organism evidence="4 5">
    <name type="scientific">Blautia difficilis</name>
    <dbReference type="NCBI Taxonomy" id="2763027"/>
    <lineage>
        <taxon>Bacteria</taxon>
        <taxon>Bacillati</taxon>
        <taxon>Bacillota</taxon>
        <taxon>Clostridia</taxon>
        <taxon>Lachnospirales</taxon>
        <taxon>Lachnospiraceae</taxon>
        <taxon>Blautia</taxon>
    </lineage>
</organism>
<feature type="domain" description="Peptidase S55" evidence="3">
    <location>
        <begin position="176"/>
        <end position="406"/>
    </location>
</feature>
<reference evidence="4 5" key="1">
    <citation type="submission" date="2020-08" db="EMBL/GenBank/DDBJ databases">
        <title>Genome public.</title>
        <authorList>
            <person name="Liu C."/>
            <person name="Sun Q."/>
        </authorList>
    </citation>
    <scope>NUCLEOTIDE SEQUENCE [LARGE SCALE GENOMIC DNA]</scope>
    <source>
        <strain evidence="4 5">M29</strain>
    </source>
</reference>
<evidence type="ECO:0000313" key="5">
    <source>
        <dbReference type="Proteomes" id="UP000649826"/>
    </source>
</evidence>
<gene>
    <name evidence="4" type="primary">spoIVB</name>
    <name evidence="4" type="ORF">H8Z82_05825</name>
</gene>
<dbReference type="Pfam" id="PF05580">
    <property type="entry name" value="Peptidase_S55"/>
    <property type="match status" value="1"/>
</dbReference>
<evidence type="ECO:0000313" key="4">
    <source>
        <dbReference type="EMBL" id="MBC5779180.1"/>
    </source>
</evidence>
<evidence type="ECO:0000259" key="3">
    <source>
        <dbReference type="PROSITE" id="PS51494"/>
    </source>
</evidence>
<protein>
    <submittedName>
        <fullName evidence="4">SpoIVB peptidase</fullName>
        <ecNumber evidence="4">3.4.21.116</ecNumber>
    </submittedName>
</protein>
<dbReference type="EMBL" id="JACOQG010000006">
    <property type="protein sequence ID" value="MBC5779180.1"/>
    <property type="molecule type" value="Genomic_DNA"/>
</dbReference>